<keyword evidence="7" id="KW-0479">Metal-binding</keyword>
<evidence type="ECO:0000256" key="2">
    <source>
        <dbReference type="ARBA" id="ARBA00004162"/>
    </source>
</evidence>
<keyword evidence="11" id="KW-0408">Iron</keyword>
<reference evidence="15 16" key="1">
    <citation type="submission" date="2019-11" db="EMBL/GenBank/DDBJ databases">
        <title>Draft Genome Sequence of Plant Growth-Promoting Rhizosphere-Associated Bacteria.</title>
        <authorList>
            <person name="Vasilyev I.Y."/>
            <person name="Radchenko V."/>
            <person name="Ilnitskaya E.V."/>
        </authorList>
    </citation>
    <scope>NUCLEOTIDE SEQUENCE [LARGE SCALE GENOMIC DNA]</scope>
    <source>
        <strain evidence="15 16">VRA_MhP_f</strain>
    </source>
</reference>
<proteinExistence type="predicted"/>
<dbReference type="GO" id="GO:0005886">
    <property type="term" value="C:plasma membrane"/>
    <property type="evidence" value="ECO:0007669"/>
    <property type="project" value="UniProtKB-SubCell"/>
</dbReference>
<organism evidence="15 16">
    <name type="scientific">Enterobacter agglomerans</name>
    <name type="common">Erwinia herbicola</name>
    <name type="synonym">Pantoea agglomerans</name>
    <dbReference type="NCBI Taxonomy" id="549"/>
    <lineage>
        <taxon>Bacteria</taxon>
        <taxon>Pseudomonadati</taxon>
        <taxon>Pseudomonadota</taxon>
        <taxon>Gammaproteobacteria</taxon>
        <taxon>Enterobacterales</taxon>
        <taxon>Erwiniaceae</taxon>
        <taxon>Pantoea</taxon>
        <taxon>Pantoea agglomerans group</taxon>
    </lineage>
</organism>
<keyword evidence="8" id="KW-0677">Repeat</keyword>
<comment type="cofactor">
    <cofactor evidence="1">
        <name>[4Fe-4S] cluster</name>
        <dbReference type="ChEBI" id="CHEBI:49883"/>
    </cofactor>
</comment>
<keyword evidence="3" id="KW-0813">Transport</keyword>
<keyword evidence="12" id="KW-0411">Iron-sulfur</keyword>
<keyword evidence="5" id="KW-0004">4Fe-4S</keyword>
<dbReference type="SUPFAM" id="SSF54862">
    <property type="entry name" value="4Fe-4S ferredoxins"/>
    <property type="match status" value="1"/>
</dbReference>
<keyword evidence="4" id="KW-1003">Cell membrane</keyword>
<evidence type="ECO:0000256" key="6">
    <source>
        <dbReference type="ARBA" id="ARBA00022692"/>
    </source>
</evidence>
<dbReference type="PANTHER" id="PTHR43545">
    <property type="entry name" value="FORMATE DEHYDROGENASE, NITRATE-INDUCIBLE, IRON-SULFUR SUBUNIT"/>
    <property type="match status" value="1"/>
</dbReference>
<evidence type="ECO:0000313" key="16">
    <source>
        <dbReference type="Proteomes" id="UP000461948"/>
    </source>
</evidence>
<dbReference type="InterPro" id="IPR015246">
    <property type="entry name" value="Formate_DH_TM"/>
</dbReference>
<evidence type="ECO:0000259" key="14">
    <source>
        <dbReference type="Pfam" id="PF09163"/>
    </source>
</evidence>
<keyword evidence="9" id="KW-0249">Electron transport</keyword>
<name>A0A7X2MQJ6_ENTAG</name>
<dbReference type="Proteomes" id="UP000461948">
    <property type="component" value="Unassembled WGS sequence"/>
</dbReference>
<evidence type="ECO:0000256" key="5">
    <source>
        <dbReference type="ARBA" id="ARBA00022485"/>
    </source>
</evidence>
<sequence>VKTCPTGAIHFGSKSDMLTLAEERVAELKSRGFAQAGLYNPEGVGGTHVMYVLHHADKPQLYHGLPANPGISPTVTFWKGIWKPLAAVGFAATFAASIFHYVGVGPNRVTEEHDDNDDHPEERK</sequence>
<keyword evidence="10" id="KW-1133">Transmembrane helix</keyword>
<dbReference type="Gene3D" id="1.20.5.480">
    <property type="entry name" value="Single helix bin"/>
    <property type="match status" value="1"/>
</dbReference>
<dbReference type="Gene3D" id="3.30.70.20">
    <property type="match status" value="1"/>
</dbReference>
<keyword evidence="13" id="KW-0472">Membrane</keyword>
<evidence type="ECO:0000256" key="13">
    <source>
        <dbReference type="ARBA" id="ARBA00023136"/>
    </source>
</evidence>
<dbReference type="GO" id="GO:0036397">
    <property type="term" value="F:formate dehydrogenase (quinone) activity"/>
    <property type="evidence" value="ECO:0007669"/>
    <property type="project" value="UniProtKB-ARBA"/>
</dbReference>
<dbReference type="GO" id="GO:0051539">
    <property type="term" value="F:4 iron, 4 sulfur cluster binding"/>
    <property type="evidence" value="ECO:0007669"/>
    <property type="project" value="UniProtKB-KW"/>
</dbReference>
<dbReference type="GO" id="GO:0009326">
    <property type="term" value="C:formate dehydrogenase complex"/>
    <property type="evidence" value="ECO:0007669"/>
    <property type="project" value="UniProtKB-ARBA"/>
</dbReference>
<evidence type="ECO:0000256" key="3">
    <source>
        <dbReference type="ARBA" id="ARBA00022448"/>
    </source>
</evidence>
<dbReference type="PANTHER" id="PTHR43545:SF7">
    <property type="entry name" value="FORMATE DEHYDROGENASE-O IRON-SULFUR SUBUNIT"/>
    <property type="match status" value="1"/>
</dbReference>
<evidence type="ECO:0000313" key="15">
    <source>
        <dbReference type="EMBL" id="MSE17485.1"/>
    </source>
</evidence>
<comment type="subcellular location">
    <subcellularLocation>
        <location evidence="2">Cell membrane</location>
        <topology evidence="2">Single-pass membrane protein</topology>
    </subcellularLocation>
</comment>
<dbReference type="SUPFAM" id="SSF81597">
    <property type="entry name" value="Iron-sulfur subunit of formate dehydrogenase N, transmembrane anchor"/>
    <property type="match status" value="1"/>
</dbReference>
<protein>
    <submittedName>
        <fullName evidence="15">Formate dehydrogenase subunit beta</fullName>
    </submittedName>
</protein>
<dbReference type="GO" id="GO:0046872">
    <property type="term" value="F:metal ion binding"/>
    <property type="evidence" value="ECO:0007669"/>
    <property type="project" value="UniProtKB-KW"/>
</dbReference>
<dbReference type="GO" id="GO:0009061">
    <property type="term" value="P:anaerobic respiration"/>
    <property type="evidence" value="ECO:0007669"/>
    <property type="project" value="UniProtKB-ARBA"/>
</dbReference>
<dbReference type="InterPro" id="IPR038384">
    <property type="entry name" value="Formate_DH_C_sf"/>
</dbReference>
<accession>A0A7X2MQJ6</accession>
<evidence type="ECO:0000256" key="7">
    <source>
        <dbReference type="ARBA" id="ARBA00022723"/>
    </source>
</evidence>
<evidence type="ECO:0000256" key="11">
    <source>
        <dbReference type="ARBA" id="ARBA00023004"/>
    </source>
</evidence>
<comment type="caution">
    <text evidence="15">The sequence shown here is derived from an EMBL/GenBank/DDBJ whole genome shotgun (WGS) entry which is preliminary data.</text>
</comment>
<evidence type="ECO:0000256" key="8">
    <source>
        <dbReference type="ARBA" id="ARBA00022737"/>
    </source>
</evidence>
<dbReference type="EMBL" id="WKLC01001200">
    <property type="protein sequence ID" value="MSE17485.1"/>
    <property type="molecule type" value="Genomic_DNA"/>
</dbReference>
<evidence type="ECO:0000256" key="12">
    <source>
        <dbReference type="ARBA" id="ARBA00023014"/>
    </source>
</evidence>
<keyword evidence="6" id="KW-0812">Transmembrane</keyword>
<dbReference type="GO" id="GO:0015944">
    <property type="term" value="P:formate oxidation"/>
    <property type="evidence" value="ECO:0007669"/>
    <property type="project" value="UniProtKB-ARBA"/>
</dbReference>
<dbReference type="Pfam" id="PF09163">
    <property type="entry name" value="Form-deh_trans"/>
    <property type="match status" value="1"/>
</dbReference>
<gene>
    <name evidence="15" type="ORF">GKC49_20980</name>
</gene>
<dbReference type="InterPro" id="IPR051555">
    <property type="entry name" value="FDH_Electron_Transfer_Unit"/>
</dbReference>
<dbReference type="FunFam" id="1.20.5.480:FF:000001">
    <property type="entry name" value="Formate dehydrogenase iron-sulfur subunit"/>
    <property type="match status" value="1"/>
</dbReference>
<evidence type="ECO:0000256" key="9">
    <source>
        <dbReference type="ARBA" id="ARBA00022982"/>
    </source>
</evidence>
<feature type="non-terminal residue" evidence="15">
    <location>
        <position position="1"/>
    </location>
</feature>
<evidence type="ECO:0000256" key="1">
    <source>
        <dbReference type="ARBA" id="ARBA00001966"/>
    </source>
</evidence>
<evidence type="ECO:0000256" key="10">
    <source>
        <dbReference type="ARBA" id="ARBA00022989"/>
    </source>
</evidence>
<dbReference type="AlphaFoldDB" id="A0A7X2MQJ6"/>
<feature type="domain" description="Formate dehydrogenase transmembrane" evidence="14">
    <location>
        <begin position="71"/>
        <end position="113"/>
    </location>
</feature>
<evidence type="ECO:0000256" key="4">
    <source>
        <dbReference type="ARBA" id="ARBA00022475"/>
    </source>
</evidence>